<gene>
    <name evidence="1" type="ORF">C0068_14125</name>
    <name evidence="2" type="ORF">D0911_05580</name>
</gene>
<dbReference type="Proteomes" id="UP000237222">
    <property type="component" value="Unassembled WGS sequence"/>
</dbReference>
<dbReference type="OrthoDB" id="5739857at2"/>
<evidence type="ECO:0000313" key="3">
    <source>
        <dbReference type="Proteomes" id="UP000237222"/>
    </source>
</evidence>
<evidence type="ECO:0000313" key="4">
    <source>
        <dbReference type="Proteomes" id="UP000274695"/>
    </source>
</evidence>
<evidence type="ECO:0000313" key="1">
    <source>
        <dbReference type="EMBL" id="POP52138.1"/>
    </source>
</evidence>
<proteinExistence type="predicted"/>
<dbReference type="AlphaFoldDB" id="A0A2S4HDU0"/>
<keyword evidence="4" id="KW-1185">Reference proteome</keyword>
<dbReference type="EMBL" id="RHGB01000004">
    <property type="protein sequence ID" value="RNL66512.1"/>
    <property type="molecule type" value="Genomic_DNA"/>
</dbReference>
<organism evidence="1 3">
    <name type="scientific">Zhongshania marina</name>
    <dbReference type="NCBI Taxonomy" id="2304603"/>
    <lineage>
        <taxon>Bacteria</taxon>
        <taxon>Pseudomonadati</taxon>
        <taxon>Pseudomonadota</taxon>
        <taxon>Gammaproteobacteria</taxon>
        <taxon>Cellvibrionales</taxon>
        <taxon>Spongiibacteraceae</taxon>
        <taxon>Zhongshania</taxon>
    </lineage>
</organism>
<reference evidence="2 4" key="2">
    <citation type="submission" date="2018-10" db="EMBL/GenBank/DDBJ databases">
        <title>Draft genome sequence of Zhongshania sp. DSW25-10.</title>
        <authorList>
            <person name="Oh J."/>
        </authorList>
    </citation>
    <scope>NUCLEOTIDE SEQUENCE [LARGE SCALE GENOMIC DNA]</scope>
    <source>
        <strain evidence="2 4">DSW25-10</strain>
    </source>
</reference>
<name>A0A2S4HDU0_9GAMM</name>
<accession>A0A2S4HDU0</accession>
<evidence type="ECO:0000313" key="2">
    <source>
        <dbReference type="EMBL" id="RNL66512.1"/>
    </source>
</evidence>
<dbReference type="Proteomes" id="UP000274695">
    <property type="component" value="Unassembled WGS sequence"/>
</dbReference>
<protein>
    <submittedName>
        <fullName evidence="1">Uncharacterized protein</fullName>
    </submittedName>
</protein>
<reference evidence="1" key="1">
    <citation type="submission" date="2018-01" db="EMBL/GenBank/DDBJ databases">
        <authorList>
            <person name="Yu X.-D."/>
        </authorList>
    </citation>
    <scope>NUCLEOTIDE SEQUENCE</scope>
    <source>
        <strain evidence="1">ZX-21</strain>
    </source>
</reference>
<dbReference type="RefSeq" id="WP_103685121.1">
    <property type="nucleotide sequence ID" value="NZ_PQGG01000031.1"/>
</dbReference>
<sequence>MNGSGKQDSVIFQEIRRNLNAISQFGSKRAEWWLNVNYAEVIDMRDAVSMKLNPARVSN</sequence>
<dbReference type="EMBL" id="PQGG01000031">
    <property type="protein sequence ID" value="POP52138.1"/>
    <property type="molecule type" value="Genomic_DNA"/>
</dbReference>
<comment type="caution">
    <text evidence="1">The sequence shown here is derived from an EMBL/GenBank/DDBJ whole genome shotgun (WGS) entry which is preliminary data.</text>
</comment>